<dbReference type="SUPFAM" id="SSF56762">
    <property type="entry name" value="HydB/Nqo4-like"/>
    <property type="match status" value="1"/>
</dbReference>
<keyword evidence="3" id="KW-0874">Quinone</keyword>
<name>A0ABS4Z9W8_9ACTN</name>
<dbReference type="RefSeq" id="WP_210056660.1">
    <property type="nucleotide sequence ID" value="NZ_BAAAMH010000010.1"/>
</dbReference>
<reference evidence="8 9" key="1">
    <citation type="submission" date="2021-03" db="EMBL/GenBank/DDBJ databases">
        <title>Sequencing the genomes of 1000 actinobacteria strains.</title>
        <authorList>
            <person name="Klenk H.-P."/>
        </authorList>
    </citation>
    <scope>NUCLEOTIDE SEQUENCE [LARGE SCALE GENOMIC DNA]</scope>
    <source>
        <strain evidence="8 9">DSM 12936</strain>
    </source>
</reference>
<dbReference type="Pfam" id="PF00346">
    <property type="entry name" value="Complex1_49kDa"/>
    <property type="match status" value="2"/>
</dbReference>
<evidence type="ECO:0000259" key="7">
    <source>
        <dbReference type="Pfam" id="PF00346"/>
    </source>
</evidence>
<evidence type="ECO:0000256" key="4">
    <source>
        <dbReference type="ARBA" id="ARBA00022967"/>
    </source>
</evidence>
<comment type="caution">
    <text evidence="8">The sequence shown here is derived from an EMBL/GenBank/DDBJ whole genome shotgun (WGS) entry which is preliminary data.</text>
</comment>
<dbReference type="InterPro" id="IPR001135">
    <property type="entry name" value="NADH_Q_OxRdtase_suD"/>
</dbReference>
<proteinExistence type="inferred from homology"/>
<keyword evidence="5 6" id="KW-0520">NAD</keyword>
<comment type="similarity">
    <text evidence="1 6">Belongs to the complex I 49 kDa subunit family.</text>
</comment>
<feature type="domain" description="NADH-quinone oxidoreductase subunit D" evidence="7">
    <location>
        <begin position="151"/>
        <end position="306"/>
    </location>
</feature>
<keyword evidence="2 6" id="KW-0813">Transport</keyword>
<evidence type="ECO:0000313" key="9">
    <source>
        <dbReference type="Proteomes" id="UP000758168"/>
    </source>
</evidence>
<organism evidence="8 9">
    <name type="scientific">Microlunatus capsulatus</name>
    <dbReference type="NCBI Taxonomy" id="99117"/>
    <lineage>
        <taxon>Bacteria</taxon>
        <taxon>Bacillati</taxon>
        <taxon>Actinomycetota</taxon>
        <taxon>Actinomycetes</taxon>
        <taxon>Propionibacteriales</taxon>
        <taxon>Propionibacteriaceae</taxon>
        <taxon>Microlunatus</taxon>
    </lineage>
</organism>
<dbReference type="InterPro" id="IPR022885">
    <property type="entry name" value="NDH1_su_D/H"/>
</dbReference>
<dbReference type="Proteomes" id="UP000758168">
    <property type="component" value="Unassembled WGS sequence"/>
</dbReference>
<evidence type="ECO:0000256" key="2">
    <source>
        <dbReference type="ARBA" id="ARBA00022448"/>
    </source>
</evidence>
<protein>
    <submittedName>
        <fullName evidence="8">NADH-quinone oxidoreductase subunit D</fullName>
    </submittedName>
</protein>
<dbReference type="PANTHER" id="PTHR11993">
    <property type="entry name" value="NADH-UBIQUINONE OXIDOREDUCTASE 49 KDA SUBUNIT"/>
    <property type="match status" value="1"/>
</dbReference>
<dbReference type="PROSITE" id="PS00535">
    <property type="entry name" value="COMPLEX1_49K"/>
    <property type="match status" value="1"/>
</dbReference>
<evidence type="ECO:0000313" key="8">
    <source>
        <dbReference type="EMBL" id="MBP2417749.1"/>
    </source>
</evidence>
<gene>
    <name evidence="8" type="ORF">JOF54_002671</name>
</gene>
<evidence type="ECO:0000256" key="6">
    <source>
        <dbReference type="RuleBase" id="RU003685"/>
    </source>
</evidence>
<feature type="domain" description="NADH-quinone oxidoreductase subunit D" evidence="7">
    <location>
        <begin position="311"/>
        <end position="385"/>
    </location>
</feature>
<evidence type="ECO:0000256" key="5">
    <source>
        <dbReference type="ARBA" id="ARBA00023027"/>
    </source>
</evidence>
<dbReference type="InterPro" id="IPR029014">
    <property type="entry name" value="NiFe-Hase_large"/>
</dbReference>
<dbReference type="EMBL" id="JAGIOB010000001">
    <property type="protein sequence ID" value="MBP2417749.1"/>
    <property type="molecule type" value="Genomic_DNA"/>
</dbReference>
<dbReference type="PANTHER" id="PTHR11993:SF10">
    <property type="entry name" value="NADH DEHYDROGENASE [UBIQUINONE] IRON-SULFUR PROTEIN 2, MITOCHONDRIAL"/>
    <property type="match status" value="1"/>
</dbReference>
<dbReference type="Gene3D" id="1.10.645.10">
    <property type="entry name" value="Cytochrome-c3 Hydrogenase, chain B"/>
    <property type="match status" value="1"/>
</dbReference>
<keyword evidence="9" id="KW-1185">Reference proteome</keyword>
<sequence>MHAPLRVLVGSLAAGVLPDAAAPAPDGTLVLDLGADHPSSTGLVALDLWTDDGRVTSARVVVGALHRGAEKLFEVRDYRQIGMLADRHDWQAPFFGELGVALVCEQLLGLEVPARASWLRVLLAEHTRVLSHLGLLSAVAARLPGAPALPRLREALREQTRALTGNRVHPMVARIGGLAVDADPAWLAAEVALTGRVRAAAQQVADLLAGSPAVGAGVAPVDAATVTAFGLGGVLARAAGVDLDLRRTPSPLPWAELAAGLRPVPSTAGDARARWAALLAEVVDACGLVAACAARLADVGGPVEVRLGKIVKLPEGEAYLALEAPLGVAGFFVVSRGEKTPWRFALRTPSFSNAAALEQVLVGVPVADLEVALASVGYVVGDIDR</sequence>
<evidence type="ECO:0000256" key="3">
    <source>
        <dbReference type="ARBA" id="ARBA00022719"/>
    </source>
</evidence>
<accession>A0ABS4Z9W8</accession>
<dbReference type="InterPro" id="IPR014029">
    <property type="entry name" value="NADH_UbQ_OxRdtase_49kDa_CS"/>
</dbReference>
<evidence type="ECO:0000256" key="1">
    <source>
        <dbReference type="ARBA" id="ARBA00005769"/>
    </source>
</evidence>
<keyword evidence="4 6" id="KW-1278">Translocase</keyword>